<feature type="repeat" description="TPR" evidence="3">
    <location>
        <begin position="167"/>
        <end position="200"/>
    </location>
</feature>
<proteinExistence type="predicted"/>
<keyword evidence="5" id="KW-1185">Reference proteome</keyword>
<evidence type="ECO:0000313" key="4">
    <source>
        <dbReference type="EMBL" id="QEX15855.1"/>
    </source>
</evidence>
<dbReference type="GO" id="GO:0035269">
    <property type="term" value="P:protein O-linked glycosylation via mannose"/>
    <property type="evidence" value="ECO:0007669"/>
    <property type="project" value="TreeGrafter"/>
</dbReference>
<dbReference type="InterPro" id="IPR019734">
    <property type="entry name" value="TPR_rpt"/>
</dbReference>
<dbReference type="SUPFAM" id="SSF53756">
    <property type="entry name" value="UDP-Glycosyltransferase/glycogen phosphorylase"/>
    <property type="match status" value="1"/>
</dbReference>
<dbReference type="AlphaFoldDB" id="A0A5J6MH64"/>
<keyword evidence="2 3" id="KW-0802">TPR repeat</keyword>
<dbReference type="InterPro" id="IPR052346">
    <property type="entry name" value="O-mannosyl-transferase_TMTC"/>
</dbReference>
<dbReference type="Gene3D" id="3.40.50.2000">
    <property type="entry name" value="Glycogen Phosphorylase B"/>
    <property type="match status" value="1"/>
</dbReference>
<feature type="repeat" description="TPR" evidence="3">
    <location>
        <begin position="27"/>
        <end position="60"/>
    </location>
</feature>
<dbReference type="InterPro" id="IPR011990">
    <property type="entry name" value="TPR-like_helical_dom_sf"/>
</dbReference>
<dbReference type="EMBL" id="CP042906">
    <property type="protein sequence ID" value="QEX15855.1"/>
    <property type="molecule type" value="Genomic_DNA"/>
</dbReference>
<dbReference type="Gene3D" id="1.25.40.10">
    <property type="entry name" value="Tetratricopeptide repeat domain"/>
    <property type="match status" value="2"/>
</dbReference>
<dbReference type="PANTHER" id="PTHR44227">
    <property type="match status" value="1"/>
</dbReference>
<gene>
    <name evidence="4" type="ORF">FRZ44_11430</name>
</gene>
<accession>A0A5J6MH64</accession>
<evidence type="ECO:0000256" key="3">
    <source>
        <dbReference type="PROSITE-ProRule" id="PRU00339"/>
    </source>
</evidence>
<keyword evidence="1" id="KW-0677">Repeat</keyword>
<dbReference type="GO" id="GO:0030968">
    <property type="term" value="P:endoplasmic reticulum unfolded protein response"/>
    <property type="evidence" value="ECO:0007669"/>
    <property type="project" value="TreeGrafter"/>
</dbReference>
<feature type="repeat" description="TPR" evidence="3">
    <location>
        <begin position="61"/>
        <end position="94"/>
    </location>
</feature>
<dbReference type="Pfam" id="PF13432">
    <property type="entry name" value="TPR_16"/>
    <property type="match status" value="4"/>
</dbReference>
<feature type="repeat" description="TPR" evidence="3">
    <location>
        <begin position="303"/>
        <end position="336"/>
    </location>
</feature>
<dbReference type="KEGG" id="htq:FRZ44_11430"/>
<feature type="repeat" description="TPR" evidence="3">
    <location>
        <begin position="133"/>
        <end position="166"/>
    </location>
</feature>
<evidence type="ECO:0000256" key="2">
    <source>
        <dbReference type="ARBA" id="ARBA00022803"/>
    </source>
</evidence>
<reference evidence="4 5" key="1">
    <citation type="submission" date="2019-08" db="EMBL/GenBank/DDBJ databases">
        <title>Hyperibacter terrae gen. nov., sp. nov. and Hyperibacter viscosus sp. nov., two new members in the family Rhodospirillaceae isolated from the rhizosphere of Hypericum perforatum.</title>
        <authorList>
            <person name="Noviana Z."/>
        </authorList>
    </citation>
    <scope>NUCLEOTIDE SEQUENCE [LARGE SCALE GENOMIC DNA]</scope>
    <source>
        <strain evidence="4 5">R5913</strain>
    </source>
</reference>
<dbReference type="GO" id="GO:0000030">
    <property type="term" value="F:mannosyltransferase activity"/>
    <property type="evidence" value="ECO:0007669"/>
    <property type="project" value="TreeGrafter"/>
</dbReference>
<dbReference type="SUPFAM" id="SSF48452">
    <property type="entry name" value="TPR-like"/>
    <property type="match status" value="2"/>
</dbReference>
<evidence type="ECO:0000313" key="5">
    <source>
        <dbReference type="Proteomes" id="UP000326202"/>
    </source>
</evidence>
<sequence length="659" mass="71755">MIAFGAGNRDEALPLLAKAALQAPRIAEFRRNYANALAASRQFEAAIPEYRAVLKLEPRGAADWSRLGTAQSALGQHEEAAKSFAAALSHLPAKSPDRIGALRRLGQAQKRAGHGEAAVRSWQTALSLDPRQADLEANLAELLTTLGRPMEAQAAYRQALALKPDDAAVLTNLGALLRDDGGFVEAETLYRAALKAEPESVMARRNLAVALHDQEKDAEAWPVIEAALAMAPQDTHALQIASGVLQGLGRHEAALAMAARLLALDPGEPRVPGIRARSLQALDRNAEALAAARDAMRNLKPDPDALADAAFVLRSMGEMDDAIACYRALLRLRPGDVDAHVNLGGSLLSIGRFAEGWLEYEWRWKRKAEATRRNRPMPQPLWDGARSLPGRLLIWNEQGVGDEVMFSSLLPELAGGVDCVLECDPRLVPLFRRSLAKIEIVARREPMPDPLLTGSDIVRQAPAGTVARWLRPDLASFAGKGGAYLVPDPARVAALKSRYREAGFNVGIAWFTKADQQQGRGIELEQLEPLLSTPGVRFVSVQYGDHRAAIAALKERTGVGIFEDPSIDQLKDLDGFAAQLAALDLVVTIDNSAAHFAGALGVPCWVLLPFLPEWRWQRDRTDSIWWSSLRLFRQSRRGDWSEPVAALSAALHGRLQARS</sequence>
<dbReference type="Proteomes" id="UP000326202">
    <property type="component" value="Chromosome"/>
</dbReference>
<dbReference type="PANTHER" id="PTHR44227:SF3">
    <property type="entry name" value="PROTEIN O-MANNOSYL-TRANSFERASE TMTC4"/>
    <property type="match status" value="1"/>
</dbReference>
<feature type="repeat" description="TPR" evidence="3">
    <location>
        <begin position="99"/>
        <end position="132"/>
    </location>
</feature>
<protein>
    <submittedName>
        <fullName evidence="4">Uncharacterized protein</fullName>
    </submittedName>
</protein>
<dbReference type="SMART" id="SM00028">
    <property type="entry name" value="TPR"/>
    <property type="match status" value="7"/>
</dbReference>
<organism evidence="4 5">
    <name type="scientific">Hypericibacter terrae</name>
    <dbReference type="NCBI Taxonomy" id="2602015"/>
    <lineage>
        <taxon>Bacteria</taxon>
        <taxon>Pseudomonadati</taxon>
        <taxon>Pseudomonadota</taxon>
        <taxon>Alphaproteobacteria</taxon>
        <taxon>Rhodospirillales</taxon>
        <taxon>Dongiaceae</taxon>
        <taxon>Hypericibacter</taxon>
    </lineage>
</organism>
<evidence type="ECO:0000256" key="1">
    <source>
        <dbReference type="ARBA" id="ARBA00022737"/>
    </source>
</evidence>
<dbReference type="PROSITE" id="PS50005">
    <property type="entry name" value="TPR"/>
    <property type="match status" value="6"/>
</dbReference>
<name>A0A5J6MH64_9PROT</name>